<dbReference type="Gene3D" id="3.40.630.30">
    <property type="match status" value="1"/>
</dbReference>
<protein>
    <submittedName>
        <fullName evidence="2">N-acetyltransferase</fullName>
    </submittedName>
</protein>
<evidence type="ECO:0000313" key="3">
    <source>
        <dbReference type="Proteomes" id="UP000515317"/>
    </source>
</evidence>
<dbReference type="Proteomes" id="UP000515317">
    <property type="component" value="Chromosome"/>
</dbReference>
<proteinExistence type="predicted"/>
<keyword evidence="2" id="KW-0808">Transferase</keyword>
<reference evidence="2 3" key="1">
    <citation type="submission" date="2020-08" db="EMBL/GenBank/DDBJ databases">
        <title>Genome sequence of Rhizobiales bacterium strain IZ6.</title>
        <authorList>
            <person name="Nakai R."/>
            <person name="Naganuma T."/>
        </authorList>
    </citation>
    <scope>NUCLEOTIDE SEQUENCE [LARGE SCALE GENOMIC DNA]</scope>
    <source>
        <strain evidence="2 3">IZ6</strain>
    </source>
</reference>
<dbReference type="SUPFAM" id="SSF55729">
    <property type="entry name" value="Acyl-CoA N-acyltransferases (Nat)"/>
    <property type="match status" value="1"/>
</dbReference>
<evidence type="ECO:0000313" key="2">
    <source>
        <dbReference type="EMBL" id="BCJ89456.1"/>
    </source>
</evidence>
<dbReference type="InterPro" id="IPR016181">
    <property type="entry name" value="Acyl_CoA_acyltransferase"/>
</dbReference>
<dbReference type="GO" id="GO:0016747">
    <property type="term" value="F:acyltransferase activity, transferring groups other than amino-acyl groups"/>
    <property type="evidence" value="ECO:0007669"/>
    <property type="project" value="InterPro"/>
</dbReference>
<gene>
    <name evidence="2" type="ORF">IZ6_01910</name>
</gene>
<sequence>MSGLPPSITLTGMIVRLEPLTAAHESEIAEAAKDPAIWKHTAFARTAHDYVASALKAQAEGEQVPFVVRRLSDGKVCGMSRLFEIDAHHRRCEIGYTWYIPEEWGTKVNPEAKLLLMTHCFEVWGARRVQFKTDHENLRSQAAIAKLGAVKEGVLRAHMIRPDGTQRHSVIYSVTNEEWPKVKAGLEARLD</sequence>
<dbReference type="EMBL" id="AP023361">
    <property type="protein sequence ID" value="BCJ89456.1"/>
    <property type="molecule type" value="Genomic_DNA"/>
</dbReference>
<dbReference type="RefSeq" id="WP_222876165.1">
    <property type="nucleotide sequence ID" value="NZ_AP023361.1"/>
</dbReference>
<organism evidence="2 3">
    <name type="scientific">Terrihabitans soli</name>
    <dbReference type="NCBI Taxonomy" id="708113"/>
    <lineage>
        <taxon>Bacteria</taxon>
        <taxon>Pseudomonadati</taxon>
        <taxon>Pseudomonadota</taxon>
        <taxon>Alphaproteobacteria</taxon>
        <taxon>Hyphomicrobiales</taxon>
        <taxon>Terrihabitans</taxon>
    </lineage>
</organism>
<dbReference type="PANTHER" id="PTHR43610:SF1">
    <property type="entry name" value="N-ACETYLTRANSFERASE DOMAIN-CONTAINING PROTEIN"/>
    <property type="match status" value="1"/>
</dbReference>
<dbReference type="InterPro" id="IPR000182">
    <property type="entry name" value="GNAT_dom"/>
</dbReference>
<dbReference type="PANTHER" id="PTHR43610">
    <property type="entry name" value="BLL6696 PROTEIN"/>
    <property type="match status" value="1"/>
</dbReference>
<accession>A0A6S6QJP8</accession>
<dbReference type="AlphaFoldDB" id="A0A6S6QJP8"/>
<dbReference type="KEGG" id="tso:IZ6_01910"/>
<name>A0A6S6QJP8_9HYPH</name>
<evidence type="ECO:0000259" key="1">
    <source>
        <dbReference type="Pfam" id="PF13302"/>
    </source>
</evidence>
<dbReference type="Pfam" id="PF13302">
    <property type="entry name" value="Acetyltransf_3"/>
    <property type="match status" value="1"/>
</dbReference>
<keyword evidence="3" id="KW-1185">Reference proteome</keyword>
<feature type="domain" description="N-acetyltransferase" evidence="1">
    <location>
        <begin position="16"/>
        <end position="149"/>
    </location>
</feature>